<organism evidence="2 3">
    <name type="scientific">Saccharomycodes ludwigii</name>
    <dbReference type="NCBI Taxonomy" id="36035"/>
    <lineage>
        <taxon>Eukaryota</taxon>
        <taxon>Fungi</taxon>
        <taxon>Dikarya</taxon>
        <taxon>Ascomycota</taxon>
        <taxon>Saccharomycotina</taxon>
        <taxon>Saccharomycetes</taxon>
        <taxon>Saccharomycodales</taxon>
        <taxon>Saccharomycodaceae</taxon>
        <taxon>Saccharomycodes</taxon>
    </lineage>
</organism>
<feature type="domain" description="PXA" evidence="1">
    <location>
        <begin position="62"/>
        <end position="138"/>
    </location>
</feature>
<accession>A0A376B730</accession>
<dbReference type="EMBL" id="UFAJ01000342">
    <property type="protein sequence ID" value="SSD60389.1"/>
    <property type="molecule type" value="Genomic_DNA"/>
</dbReference>
<gene>
    <name evidence="2" type="ORF">SCODWIG_02150</name>
</gene>
<name>A0A376B730_9ASCO</name>
<dbReference type="VEuPathDB" id="FungiDB:SCODWIG_02150"/>
<dbReference type="OrthoDB" id="5582218at2759"/>
<dbReference type="Proteomes" id="UP000262825">
    <property type="component" value="Unassembled WGS sequence"/>
</dbReference>
<evidence type="ECO:0000259" key="1">
    <source>
        <dbReference type="Pfam" id="PF02194"/>
    </source>
</evidence>
<evidence type="ECO:0000313" key="3">
    <source>
        <dbReference type="Proteomes" id="UP000262825"/>
    </source>
</evidence>
<sequence length="397" mass="46626">MNTTTHNIIYNTRASNWYNKRKYINNSALFSSKYSKDSPKYLVSLIKSINPSLDIGDDITDKTKLAYYALVSLFVKNYISSWYETKINSNNTDFIQSLYIEFFEPLYNYIHDRSCRVDWIKIFLDDIPFIMETQHNNYDLKMVDYYLRKNVESSLEQTFLHSLFKDFILTKLLKTILEPNVIFPVLNKLLASLTLLEYRPKLDKQRPNVFQKIWKSIAFVFNSIKENDTTITTPDKGSVHSILQRHIFVSLIKILNLTEKKPLVYGFYKWIQQIIITYTNIDQILYASVKQEVLEKVSIYDWLIQLRHILFPHDDIILKPGNIIYDMDKLKSTCKDNLCLIIDKYHLTTLLGINKQDDLNKIVDEFIADPENLQGHIYIILDCIAASFEENCTPGVV</sequence>
<proteinExistence type="predicted"/>
<dbReference type="InterPro" id="IPR003114">
    <property type="entry name" value="Phox_assoc"/>
</dbReference>
<evidence type="ECO:0000313" key="2">
    <source>
        <dbReference type="EMBL" id="SSD60389.1"/>
    </source>
</evidence>
<dbReference type="AlphaFoldDB" id="A0A376B730"/>
<reference evidence="3" key="1">
    <citation type="submission" date="2018-06" db="EMBL/GenBank/DDBJ databases">
        <authorList>
            <person name="Guldener U."/>
        </authorList>
    </citation>
    <scope>NUCLEOTIDE SEQUENCE [LARGE SCALE GENOMIC DNA]</scope>
    <source>
        <strain evidence="3">UTAD17</strain>
    </source>
</reference>
<dbReference type="Pfam" id="PF02194">
    <property type="entry name" value="PXA"/>
    <property type="match status" value="1"/>
</dbReference>
<protein>
    <recommendedName>
        <fullName evidence="1">PXA domain-containing protein</fullName>
    </recommendedName>
</protein>
<keyword evidence="3" id="KW-1185">Reference proteome</keyword>